<dbReference type="Gene3D" id="2.70.170.10">
    <property type="entry name" value="Neurotransmitter-gated ion-channel ligand-binding domain"/>
    <property type="match status" value="1"/>
</dbReference>
<keyword evidence="2 5" id="KW-0812">Transmembrane</keyword>
<comment type="similarity">
    <text evidence="5">Belongs to the ligand-gated ion channel (TC 1.A.9) family.</text>
</comment>
<keyword evidence="8" id="KW-1185">Reference proteome</keyword>
<dbReference type="GO" id="GO:0005230">
    <property type="term" value="F:extracellular ligand-gated monoatomic ion channel activity"/>
    <property type="evidence" value="ECO:0007669"/>
    <property type="project" value="InterPro"/>
</dbReference>
<sequence length="388" mass="44120">YNSAVRPVVSANTTVVVQTQLHNITILNYDPQGSMLTLSVNLELSWKDELLTWTPSESNGFASTIVVPITSIWRPQIVFYTGSTENMTETSLVRVNSDGSIEYSYIRLLTNHCRMDMHPFPFDTQTCFINITTWSYTNMEVFMQPIESIDEANGTGGTNGELVVSAIYGFTDPINWDLKYVLHLYRRPTYYISVVIIPTFIAATMCLLGLFIPRVNTGTRFTKMNLSLCVLFFMYQILDAVARDLTKTGYLPSLVTFIFTELMVCSVATVISVIILVAHHYLTVNSRRHPPRWMQALSCLKRSKVKSAPSTAKSTLEENWSTSLVQDSERSAEGLYKEVARKSTDQIVKCAHVKNRIRKWTIAFDQMDLFFVLLFQVINIIIFIVFVV</sequence>
<feature type="transmembrane region" description="Helical" evidence="5">
    <location>
        <begin position="190"/>
        <end position="212"/>
    </location>
</feature>
<dbReference type="SUPFAM" id="SSF90112">
    <property type="entry name" value="Neurotransmitter-gated ion-channel transmembrane pore"/>
    <property type="match status" value="1"/>
</dbReference>
<organism evidence="7 8">
    <name type="scientific">Pristionchus mayeri</name>
    <dbReference type="NCBI Taxonomy" id="1317129"/>
    <lineage>
        <taxon>Eukaryota</taxon>
        <taxon>Metazoa</taxon>
        <taxon>Ecdysozoa</taxon>
        <taxon>Nematoda</taxon>
        <taxon>Chromadorea</taxon>
        <taxon>Rhabditida</taxon>
        <taxon>Rhabditina</taxon>
        <taxon>Diplogasteromorpha</taxon>
        <taxon>Diplogasteroidea</taxon>
        <taxon>Neodiplogasteridae</taxon>
        <taxon>Pristionchus</taxon>
    </lineage>
</organism>
<evidence type="ECO:0000256" key="4">
    <source>
        <dbReference type="ARBA" id="ARBA00023136"/>
    </source>
</evidence>
<keyword evidence="3 5" id="KW-1133">Transmembrane helix</keyword>
<evidence type="ECO:0000256" key="3">
    <source>
        <dbReference type="ARBA" id="ARBA00022989"/>
    </source>
</evidence>
<feature type="transmembrane region" description="Helical" evidence="5">
    <location>
        <begin position="254"/>
        <end position="278"/>
    </location>
</feature>
<evidence type="ECO:0000313" key="7">
    <source>
        <dbReference type="EMBL" id="GMR41198.1"/>
    </source>
</evidence>
<evidence type="ECO:0000256" key="1">
    <source>
        <dbReference type="ARBA" id="ARBA00004141"/>
    </source>
</evidence>
<protein>
    <recommendedName>
        <fullName evidence="6">Neurotransmitter-gated ion-channel ligand-binding domain-containing protein</fullName>
    </recommendedName>
</protein>
<proteinExistence type="inferred from homology"/>
<keyword evidence="5" id="KW-0406">Ion transport</keyword>
<dbReference type="SUPFAM" id="SSF63712">
    <property type="entry name" value="Nicotinic receptor ligand binding domain-like"/>
    <property type="match status" value="1"/>
</dbReference>
<dbReference type="InterPro" id="IPR036719">
    <property type="entry name" value="Neuro-gated_channel_TM_sf"/>
</dbReference>
<dbReference type="InterPro" id="IPR006202">
    <property type="entry name" value="Neur_chan_lig-bd"/>
</dbReference>
<dbReference type="InterPro" id="IPR036734">
    <property type="entry name" value="Neur_chan_lig-bd_sf"/>
</dbReference>
<dbReference type="PANTHER" id="PTHR18945">
    <property type="entry name" value="NEUROTRANSMITTER GATED ION CHANNEL"/>
    <property type="match status" value="1"/>
</dbReference>
<evidence type="ECO:0000259" key="6">
    <source>
        <dbReference type="Pfam" id="PF02931"/>
    </source>
</evidence>
<keyword evidence="4 5" id="KW-0472">Membrane</keyword>
<feature type="transmembrane region" description="Helical" evidence="5">
    <location>
        <begin position="224"/>
        <end position="242"/>
    </location>
</feature>
<dbReference type="GO" id="GO:0016020">
    <property type="term" value="C:membrane"/>
    <property type="evidence" value="ECO:0007669"/>
    <property type="project" value="UniProtKB-SubCell"/>
</dbReference>
<dbReference type="AlphaFoldDB" id="A0AAN4ZH77"/>
<feature type="non-terminal residue" evidence="7">
    <location>
        <position position="1"/>
    </location>
</feature>
<dbReference type="GO" id="GO:0004888">
    <property type="term" value="F:transmembrane signaling receptor activity"/>
    <property type="evidence" value="ECO:0007669"/>
    <property type="project" value="InterPro"/>
</dbReference>
<reference evidence="8" key="1">
    <citation type="submission" date="2022-10" db="EMBL/GenBank/DDBJ databases">
        <title>Genome assembly of Pristionchus species.</title>
        <authorList>
            <person name="Yoshida K."/>
            <person name="Sommer R.J."/>
        </authorList>
    </citation>
    <scope>NUCLEOTIDE SEQUENCE [LARGE SCALE GENOMIC DNA]</scope>
    <source>
        <strain evidence="8">RS5460</strain>
    </source>
</reference>
<dbReference type="EMBL" id="BTRK01000003">
    <property type="protein sequence ID" value="GMR41198.1"/>
    <property type="molecule type" value="Genomic_DNA"/>
</dbReference>
<comment type="caution">
    <text evidence="7">The sequence shown here is derived from an EMBL/GenBank/DDBJ whole genome shotgun (WGS) entry which is preliminary data.</text>
</comment>
<feature type="transmembrane region" description="Helical" evidence="5">
    <location>
        <begin position="369"/>
        <end position="387"/>
    </location>
</feature>
<keyword evidence="5" id="KW-0407">Ion channel</keyword>
<dbReference type="InterPro" id="IPR018000">
    <property type="entry name" value="Neurotransmitter_ion_chnl_CS"/>
</dbReference>
<gene>
    <name evidence="7" type="ORF">PMAYCL1PPCAC_11393</name>
</gene>
<feature type="domain" description="Neurotransmitter-gated ion-channel ligand-binding" evidence="6">
    <location>
        <begin position="1"/>
        <end position="149"/>
    </location>
</feature>
<evidence type="ECO:0000313" key="8">
    <source>
        <dbReference type="Proteomes" id="UP001328107"/>
    </source>
</evidence>
<dbReference type="Gene3D" id="1.20.58.390">
    <property type="entry name" value="Neurotransmitter-gated ion-channel transmembrane domain"/>
    <property type="match status" value="1"/>
</dbReference>
<comment type="subcellular location">
    <subcellularLocation>
        <location evidence="1">Membrane</location>
        <topology evidence="1">Multi-pass membrane protein</topology>
    </subcellularLocation>
</comment>
<dbReference type="Proteomes" id="UP001328107">
    <property type="component" value="Unassembled WGS sequence"/>
</dbReference>
<accession>A0AAN4ZH77</accession>
<dbReference type="PRINTS" id="PR00252">
    <property type="entry name" value="NRIONCHANNEL"/>
</dbReference>
<dbReference type="PROSITE" id="PS00236">
    <property type="entry name" value="NEUROTR_ION_CHANNEL"/>
    <property type="match status" value="1"/>
</dbReference>
<name>A0AAN4ZH77_9BILA</name>
<dbReference type="Pfam" id="PF02931">
    <property type="entry name" value="Neur_chan_LBD"/>
    <property type="match status" value="1"/>
</dbReference>
<dbReference type="InterPro" id="IPR006201">
    <property type="entry name" value="Neur_channel"/>
</dbReference>
<keyword evidence="5" id="KW-0813">Transport</keyword>
<dbReference type="InterPro" id="IPR038050">
    <property type="entry name" value="Neuro_actylchol_rec"/>
</dbReference>
<evidence type="ECO:0000256" key="5">
    <source>
        <dbReference type="RuleBase" id="RU000687"/>
    </source>
</evidence>
<dbReference type="CDD" id="cd18989">
    <property type="entry name" value="LGIC_ECD_cation"/>
    <property type="match status" value="1"/>
</dbReference>
<evidence type="ECO:0000256" key="2">
    <source>
        <dbReference type="ARBA" id="ARBA00022692"/>
    </source>
</evidence>